<dbReference type="InterPro" id="IPR000014">
    <property type="entry name" value="PAS"/>
</dbReference>
<keyword evidence="1" id="KW-0600">Photoreceptor protein</keyword>
<evidence type="ECO:0000256" key="2">
    <source>
        <dbReference type="ARBA" id="ARBA00022606"/>
    </source>
</evidence>
<evidence type="ECO:0000256" key="6">
    <source>
        <dbReference type="ARBA" id="ARBA00023170"/>
    </source>
</evidence>
<dbReference type="AlphaFoldDB" id="A0A427AS97"/>
<keyword evidence="6" id="KW-0675">Receptor</keyword>
<dbReference type="PANTHER" id="PTHR47429:SF2">
    <property type="entry name" value="PROTEIN TWIN LOV 1"/>
    <property type="match status" value="1"/>
</dbReference>
<keyword evidence="2" id="KW-0716">Sensory transduction</keyword>
<proteinExistence type="predicted"/>
<protein>
    <recommendedName>
        <fullName evidence="7">PAS domain-containing protein</fullName>
    </recommendedName>
</protein>
<keyword evidence="4" id="KW-0288">FMN</keyword>
<sequence length="118" mass="13538">MFKDSGVSTSSCFKIFASDSFLELTEYTREEILGRNCRYIKTIPSSLNLQLLSNYLFNINFPISIKFSPTSNVYYRFLQGPETDQGTVAKIREAIREQREVTVQLINYTKSGKFVAVL</sequence>
<feature type="domain" description="PAS" evidence="7">
    <location>
        <begin position="14"/>
        <end position="115"/>
    </location>
</feature>
<keyword evidence="3" id="KW-0285">Flavoprotein</keyword>
<evidence type="ECO:0000313" key="8">
    <source>
        <dbReference type="EMBL" id="RRT79100.1"/>
    </source>
</evidence>
<dbReference type="GO" id="GO:0009881">
    <property type="term" value="F:photoreceptor activity"/>
    <property type="evidence" value="ECO:0007669"/>
    <property type="project" value="UniProtKB-KW"/>
</dbReference>
<dbReference type="PANTHER" id="PTHR47429">
    <property type="entry name" value="PROTEIN TWIN LOV 1"/>
    <property type="match status" value="1"/>
</dbReference>
<evidence type="ECO:0000256" key="4">
    <source>
        <dbReference type="ARBA" id="ARBA00022643"/>
    </source>
</evidence>
<accession>A0A427AS97</accession>
<dbReference type="GO" id="GO:0005634">
    <property type="term" value="C:nucleus"/>
    <property type="evidence" value="ECO:0007669"/>
    <property type="project" value="TreeGrafter"/>
</dbReference>
<dbReference type="InterPro" id="IPR035965">
    <property type="entry name" value="PAS-like_dom_sf"/>
</dbReference>
<evidence type="ECO:0000256" key="3">
    <source>
        <dbReference type="ARBA" id="ARBA00022630"/>
    </source>
</evidence>
<keyword evidence="5" id="KW-0157">Chromophore</keyword>
<name>A0A427AS97_ENSVE</name>
<dbReference type="Pfam" id="PF13426">
    <property type="entry name" value="PAS_9"/>
    <property type="match status" value="1"/>
</dbReference>
<reference evidence="8 9" key="1">
    <citation type="journal article" date="2014" name="Agronomy (Basel)">
        <title>A Draft Genome Sequence for Ensete ventricosum, the Drought-Tolerant Tree Against Hunger.</title>
        <authorList>
            <person name="Harrison J."/>
            <person name="Moore K.A."/>
            <person name="Paszkiewicz K."/>
            <person name="Jones T."/>
            <person name="Grant M."/>
            <person name="Ambacheew D."/>
            <person name="Muzemil S."/>
            <person name="Studholme D.J."/>
        </authorList>
    </citation>
    <scope>NUCLEOTIDE SEQUENCE [LARGE SCALE GENOMIC DNA]</scope>
</reference>
<gene>
    <name evidence="8" type="ORF">B296_00002272</name>
</gene>
<comment type="caution">
    <text evidence="8">The sequence shown here is derived from an EMBL/GenBank/DDBJ whole genome shotgun (WGS) entry which is preliminary data.</text>
</comment>
<evidence type="ECO:0000256" key="5">
    <source>
        <dbReference type="ARBA" id="ARBA00022991"/>
    </source>
</evidence>
<dbReference type="SUPFAM" id="SSF55785">
    <property type="entry name" value="PYP-like sensor domain (PAS domain)"/>
    <property type="match status" value="1"/>
</dbReference>
<evidence type="ECO:0000313" key="9">
    <source>
        <dbReference type="Proteomes" id="UP000287651"/>
    </source>
</evidence>
<dbReference type="Gene3D" id="3.30.450.20">
    <property type="entry name" value="PAS domain"/>
    <property type="match status" value="1"/>
</dbReference>
<evidence type="ECO:0000256" key="1">
    <source>
        <dbReference type="ARBA" id="ARBA00022543"/>
    </source>
</evidence>
<evidence type="ECO:0000259" key="7">
    <source>
        <dbReference type="Pfam" id="PF13426"/>
    </source>
</evidence>
<organism evidence="8 9">
    <name type="scientific">Ensete ventricosum</name>
    <name type="common">Abyssinian banana</name>
    <name type="synonym">Musa ensete</name>
    <dbReference type="NCBI Taxonomy" id="4639"/>
    <lineage>
        <taxon>Eukaryota</taxon>
        <taxon>Viridiplantae</taxon>
        <taxon>Streptophyta</taxon>
        <taxon>Embryophyta</taxon>
        <taxon>Tracheophyta</taxon>
        <taxon>Spermatophyta</taxon>
        <taxon>Magnoliopsida</taxon>
        <taxon>Liliopsida</taxon>
        <taxon>Zingiberales</taxon>
        <taxon>Musaceae</taxon>
        <taxon>Ensete</taxon>
    </lineage>
</organism>
<dbReference type="EMBL" id="AMZH03001495">
    <property type="protein sequence ID" value="RRT79100.1"/>
    <property type="molecule type" value="Genomic_DNA"/>
</dbReference>
<dbReference type="Proteomes" id="UP000287651">
    <property type="component" value="Unassembled WGS sequence"/>
</dbReference>